<dbReference type="InterPro" id="IPR001789">
    <property type="entry name" value="Sig_transdc_resp-reg_receiver"/>
</dbReference>
<dbReference type="PROSITE" id="PS50112">
    <property type="entry name" value="PAS"/>
    <property type="match status" value="1"/>
</dbReference>
<protein>
    <submittedName>
        <fullName evidence="6">Putative transcriptional regulator</fullName>
    </submittedName>
</protein>
<dbReference type="SMART" id="SM00091">
    <property type="entry name" value="PAS"/>
    <property type="match status" value="1"/>
</dbReference>
<name>A0A0P8AB81_9EURY</name>
<evidence type="ECO:0000313" key="6">
    <source>
        <dbReference type="EMBL" id="KPQ41223.1"/>
    </source>
</evidence>
<organism evidence="6 7">
    <name type="scientific">Candidatus Methanoperedens nitratireducens</name>
    <dbReference type="NCBI Taxonomy" id="1392998"/>
    <lineage>
        <taxon>Archaea</taxon>
        <taxon>Methanobacteriati</taxon>
        <taxon>Methanobacteriota</taxon>
        <taxon>Stenosarchaea group</taxon>
        <taxon>Methanomicrobia</taxon>
        <taxon>Methanosarcinales</taxon>
        <taxon>ANME-2 cluster</taxon>
        <taxon>Candidatus Methanoperedentaceae</taxon>
        <taxon>Candidatus Methanoperedens</taxon>
    </lineage>
</organism>
<dbReference type="AlphaFoldDB" id="A0A0P8AB81"/>
<dbReference type="SUPFAM" id="SSF52172">
    <property type="entry name" value="CheY-like"/>
    <property type="match status" value="1"/>
</dbReference>
<dbReference type="PANTHER" id="PTHR44591:SF3">
    <property type="entry name" value="RESPONSE REGULATORY DOMAIN-CONTAINING PROTEIN"/>
    <property type="match status" value="1"/>
</dbReference>
<dbReference type="NCBIfam" id="TIGR00229">
    <property type="entry name" value="sensory_box"/>
    <property type="match status" value="1"/>
</dbReference>
<accession>A0A0P8AB81</accession>
<dbReference type="Pfam" id="PF13426">
    <property type="entry name" value="PAS_9"/>
    <property type="match status" value="1"/>
</dbReference>
<reference evidence="6 7" key="1">
    <citation type="submission" date="2015-09" db="EMBL/GenBank/DDBJ databases">
        <title>A metagenomics-based metabolic model of nitrate-dependent anaerobic oxidation of methane by Methanoperedens-like archaea.</title>
        <authorList>
            <person name="Arshad A."/>
            <person name="Speth D.R."/>
            <person name="De Graaf R.M."/>
            <person name="Op Den Camp H.J."/>
            <person name="Jetten M.S."/>
            <person name="Welte C.U."/>
        </authorList>
    </citation>
    <scope>NUCLEOTIDE SEQUENCE [LARGE SCALE GENOMIC DNA]</scope>
</reference>
<dbReference type="Gene3D" id="3.40.50.2300">
    <property type="match status" value="1"/>
</dbReference>
<dbReference type="GO" id="GO:0000160">
    <property type="term" value="P:phosphorelay signal transduction system"/>
    <property type="evidence" value="ECO:0007669"/>
    <property type="project" value="InterPro"/>
</dbReference>
<evidence type="ECO:0000256" key="1">
    <source>
        <dbReference type="ARBA" id="ARBA00022553"/>
    </source>
</evidence>
<dbReference type="InterPro" id="IPR001610">
    <property type="entry name" value="PAC"/>
</dbReference>
<feature type="domain" description="PAS" evidence="4">
    <location>
        <begin position="148"/>
        <end position="221"/>
    </location>
</feature>
<dbReference type="SUPFAM" id="SSF55785">
    <property type="entry name" value="PYP-like sensor domain (PAS domain)"/>
    <property type="match status" value="1"/>
</dbReference>
<sequence>MNQSEKTEFMIILEKIMSQTKVMVVEDERIIAEDIRRSLLNLGYEVSSIVSSGNKAIEDAEKYHPDIILMDIVLKGEMDGIEAAGHIHRRINIPVIYLTAYTDEQIMERAKITEPFGYIIKPFNERELHINIEIALYKYKMEKKLMESERLLSATIKSLGEAVIATDTEGNITIMNPSAECLTCWKQEDSMGKPLMTVFNIICEDTGRQVENPVSQIIREGIFYGFDVNTVLKTKEGSVLPVDIIGTPIKDNNNNIVGIVIVFDDITQRRQMAQMLRENSGH</sequence>
<dbReference type="InterPro" id="IPR035965">
    <property type="entry name" value="PAS-like_dom_sf"/>
</dbReference>
<gene>
    <name evidence="6" type="ORF">MPEBLZ_04228</name>
</gene>
<dbReference type="EMBL" id="LKCM01000408">
    <property type="protein sequence ID" value="KPQ41223.1"/>
    <property type="molecule type" value="Genomic_DNA"/>
</dbReference>
<dbReference type="PROSITE" id="PS50110">
    <property type="entry name" value="RESPONSE_REGULATORY"/>
    <property type="match status" value="1"/>
</dbReference>
<proteinExistence type="predicted"/>
<dbReference type="PROSITE" id="PS50113">
    <property type="entry name" value="PAC"/>
    <property type="match status" value="1"/>
</dbReference>
<evidence type="ECO:0000259" key="3">
    <source>
        <dbReference type="PROSITE" id="PS50110"/>
    </source>
</evidence>
<dbReference type="SMART" id="SM00086">
    <property type="entry name" value="PAC"/>
    <property type="match status" value="1"/>
</dbReference>
<dbReference type="InterPro" id="IPR000700">
    <property type="entry name" value="PAS-assoc_C"/>
</dbReference>
<feature type="domain" description="PAC" evidence="5">
    <location>
        <begin position="226"/>
        <end position="278"/>
    </location>
</feature>
<dbReference type="CDD" id="cd17534">
    <property type="entry name" value="REC_DC-like"/>
    <property type="match status" value="1"/>
</dbReference>
<dbReference type="InterPro" id="IPR050595">
    <property type="entry name" value="Bact_response_regulator"/>
</dbReference>
<evidence type="ECO:0000256" key="2">
    <source>
        <dbReference type="PROSITE-ProRule" id="PRU00169"/>
    </source>
</evidence>
<dbReference type="Gene3D" id="3.30.450.20">
    <property type="entry name" value="PAS domain"/>
    <property type="match status" value="1"/>
</dbReference>
<dbReference type="SMART" id="SM00448">
    <property type="entry name" value="REC"/>
    <property type="match status" value="1"/>
</dbReference>
<dbReference type="InterPro" id="IPR011006">
    <property type="entry name" value="CheY-like_superfamily"/>
</dbReference>
<dbReference type="CDD" id="cd00130">
    <property type="entry name" value="PAS"/>
    <property type="match status" value="1"/>
</dbReference>
<dbReference type="PANTHER" id="PTHR44591">
    <property type="entry name" value="STRESS RESPONSE REGULATOR PROTEIN 1"/>
    <property type="match status" value="1"/>
</dbReference>
<evidence type="ECO:0000313" key="7">
    <source>
        <dbReference type="Proteomes" id="UP000050360"/>
    </source>
</evidence>
<keyword evidence="1 2" id="KW-0597">Phosphoprotein</keyword>
<feature type="domain" description="Response regulatory" evidence="3">
    <location>
        <begin position="21"/>
        <end position="136"/>
    </location>
</feature>
<evidence type="ECO:0000259" key="4">
    <source>
        <dbReference type="PROSITE" id="PS50112"/>
    </source>
</evidence>
<feature type="modified residue" description="4-aspartylphosphate" evidence="2">
    <location>
        <position position="71"/>
    </location>
</feature>
<comment type="caution">
    <text evidence="6">The sequence shown here is derived from an EMBL/GenBank/DDBJ whole genome shotgun (WGS) entry which is preliminary data.</text>
</comment>
<dbReference type="InterPro" id="IPR000014">
    <property type="entry name" value="PAS"/>
</dbReference>
<dbReference type="Proteomes" id="UP000050360">
    <property type="component" value="Unassembled WGS sequence"/>
</dbReference>
<evidence type="ECO:0000259" key="5">
    <source>
        <dbReference type="PROSITE" id="PS50113"/>
    </source>
</evidence>
<dbReference type="Pfam" id="PF00072">
    <property type="entry name" value="Response_reg"/>
    <property type="match status" value="1"/>
</dbReference>